<proteinExistence type="predicted"/>
<reference evidence="8" key="1">
    <citation type="submission" date="2022-08" db="EMBL/GenBank/DDBJ databases">
        <authorList>
            <person name="Gutierrez-Valencia J."/>
        </authorList>
    </citation>
    <scope>NUCLEOTIDE SEQUENCE</scope>
</reference>
<comment type="caution">
    <text evidence="8">The sequence shown here is derived from an EMBL/GenBank/DDBJ whole genome shotgun (WGS) entry which is preliminary data.</text>
</comment>
<dbReference type="SMART" id="SM00724">
    <property type="entry name" value="TLC"/>
    <property type="match status" value="1"/>
</dbReference>
<dbReference type="GO" id="GO:0016020">
    <property type="term" value="C:membrane"/>
    <property type="evidence" value="ECO:0007669"/>
    <property type="project" value="UniProtKB-SubCell"/>
</dbReference>
<keyword evidence="9" id="KW-1185">Reference proteome</keyword>
<feature type="transmembrane region" description="Helical" evidence="6">
    <location>
        <begin position="139"/>
        <end position="162"/>
    </location>
</feature>
<dbReference type="InterPro" id="IPR050846">
    <property type="entry name" value="TLCD"/>
</dbReference>
<feature type="transmembrane region" description="Helical" evidence="6">
    <location>
        <begin position="20"/>
        <end position="45"/>
    </location>
</feature>
<feature type="transmembrane region" description="Helical" evidence="6">
    <location>
        <begin position="192"/>
        <end position="215"/>
    </location>
</feature>
<keyword evidence="3 6" id="KW-1133">Transmembrane helix</keyword>
<evidence type="ECO:0000256" key="6">
    <source>
        <dbReference type="SAM" id="Phobius"/>
    </source>
</evidence>
<dbReference type="GO" id="GO:0005783">
    <property type="term" value="C:endoplasmic reticulum"/>
    <property type="evidence" value="ECO:0007669"/>
    <property type="project" value="TreeGrafter"/>
</dbReference>
<evidence type="ECO:0000256" key="5">
    <source>
        <dbReference type="PROSITE-ProRule" id="PRU00205"/>
    </source>
</evidence>
<feature type="transmembrane region" description="Helical" evidence="6">
    <location>
        <begin position="66"/>
        <end position="86"/>
    </location>
</feature>
<feature type="domain" description="TLC" evidence="7">
    <location>
        <begin position="54"/>
        <end position="287"/>
    </location>
</feature>
<dbReference type="AlphaFoldDB" id="A0AAV0LB51"/>
<evidence type="ECO:0000259" key="7">
    <source>
        <dbReference type="PROSITE" id="PS50922"/>
    </source>
</evidence>
<evidence type="ECO:0000313" key="8">
    <source>
        <dbReference type="EMBL" id="CAI0431395.1"/>
    </source>
</evidence>
<dbReference type="Proteomes" id="UP001154282">
    <property type="component" value="Unassembled WGS sequence"/>
</dbReference>
<gene>
    <name evidence="8" type="ORF">LITE_LOCUS22994</name>
</gene>
<evidence type="ECO:0000256" key="3">
    <source>
        <dbReference type="ARBA" id="ARBA00022989"/>
    </source>
</evidence>
<name>A0AAV0LB51_9ROSI</name>
<feature type="transmembrane region" description="Helical" evidence="6">
    <location>
        <begin position="227"/>
        <end position="247"/>
    </location>
</feature>
<keyword evidence="2 5" id="KW-0812">Transmembrane</keyword>
<dbReference type="GO" id="GO:0055088">
    <property type="term" value="P:lipid homeostasis"/>
    <property type="evidence" value="ECO:0007669"/>
    <property type="project" value="TreeGrafter"/>
</dbReference>
<dbReference type="PANTHER" id="PTHR13439">
    <property type="entry name" value="CT120 PROTEIN"/>
    <property type="match status" value="1"/>
</dbReference>
<feature type="transmembrane region" description="Helical" evidence="6">
    <location>
        <begin position="106"/>
        <end position="127"/>
    </location>
</feature>
<accession>A0AAV0LB51</accession>
<evidence type="ECO:0000256" key="4">
    <source>
        <dbReference type="ARBA" id="ARBA00023136"/>
    </source>
</evidence>
<dbReference type="PANTHER" id="PTHR13439:SF0">
    <property type="entry name" value="TOPOISOMERASE I DAMAGE AFFECTED PROTEIN 4"/>
    <property type="match status" value="1"/>
</dbReference>
<dbReference type="Pfam" id="PF03798">
    <property type="entry name" value="TRAM_LAG1_CLN8"/>
    <property type="match status" value="1"/>
</dbReference>
<sequence>MMELGLPLIPVVDNATSHLLASAFVGIIMCRAVYILTGYVSVLCFKGYDKLSYKQKMEWNNRGFSTFHALFAASLSLYLLLYSDLFKEDPQDGLIINNYSFLSNSVLGISIGYFLTDLAMILWFYPVLGGLEYLLHHGLSLFSQFLAVISGCGQIYILMVLFTESTTPFVNLRWYLDVAGEKNSKLYMYNGVMLFFGWLVARILLFIYFFVHMYIHFDEVSMSPSSPVILGQIPGLVSSSGVVWLFFQVKTIFPLGLCTLLTVPPMLTMMNVFWFWKIAKGMVKTLSKSRQSQVHNHIQ</sequence>
<dbReference type="PROSITE" id="PS50922">
    <property type="entry name" value="TLC"/>
    <property type="match status" value="1"/>
</dbReference>
<evidence type="ECO:0000256" key="2">
    <source>
        <dbReference type="ARBA" id="ARBA00022692"/>
    </source>
</evidence>
<keyword evidence="4 5" id="KW-0472">Membrane</keyword>
<feature type="transmembrane region" description="Helical" evidence="6">
    <location>
        <begin position="253"/>
        <end position="276"/>
    </location>
</feature>
<evidence type="ECO:0000256" key="1">
    <source>
        <dbReference type="ARBA" id="ARBA00004141"/>
    </source>
</evidence>
<evidence type="ECO:0000313" key="9">
    <source>
        <dbReference type="Proteomes" id="UP001154282"/>
    </source>
</evidence>
<organism evidence="8 9">
    <name type="scientific">Linum tenue</name>
    <dbReference type="NCBI Taxonomy" id="586396"/>
    <lineage>
        <taxon>Eukaryota</taxon>
        <taxon>Viridiplantae</taxon>
        <taxon>Streptophyta</taxon>
        <taxon>Embryophyta</taxon>
        <taxon>Tracheophyta</taxon>
        <taxon>Spermatophyta</taxon>
        <taxon>Magnoliopsida</taxon>
        <taxon>eudicotyledons</taxon>
        <taxon>Gunneridae</taxon>
        <taxon>Pentapetalae</taxon>
        <taxon>rosids</taxon>
        <taxon>fabids</taxon>
        <taxon>Malpighiales</taxon>
        <taxon>Linaceae</taxon>
        <taxon>Linum</taxon>
    </lineage>
</organism>
<comment type="subcellular location">
    <subcellularLocation>
        <location evidence="1">Membrane</location>
        <topology evidence="1">Multi-pass membrane protein</topology>
    </subcellularLocation>
</comment>
<dbReference type="InterPro" id="IPR006634">
    <property type="entry name" value="TLC-dom"/>
</dbReference>
<dbReference type="EMBL" id="CAMGYJ010000006">
    <property type="protein sequence ID" value="CAI0431395.1"/>
    <property type="molecule type" value="Genomic_DNA"/>
</dbReference>
<protein>
    <recommendedName>
        <fullName evidence="7">TLC domain-containing protein</fullName>
    </recommendedName>
</protein>